<dbReference type="RefSeq" id="WP_390236136.1">
    <property type="nucleotide sequence ID" value="NZ_JBHSWI010000001.1"/>
</dbReference>
<comment type="caution">
    <text evidence="2">The sequence shown here is derived from an EMBL/GenBank/DDBJ whole genome shotgun (WGS) entry which is preliminary data.</text>
</comment>
<name>A0ABW1ZEF2_9BACT</name>
<feature type="compositionally biased region" description="Low complexity" evidence="1">
    <location>
        <begin position="1"/>
        <end position="21"/>
    </location>
</feature>
<feature type="compositionally biased region" description="Low complexity" evidence="1">
    <location>
        <begin position="29"/>
        <end position="38"/>
    </location>
</feature>
<sequence length="151" mass="16183">MMATKKAAKRASGTKTTATKTTAKKSTAKKSTTPPSKRWSAKVTTDSTKPGPGLFKKSAKAISEGLAKKSVSPKGPGQAMQMLSFYENRAGKNLPAERKQTLERAKKLLARKEDKPALKKAAKKTAKKAARKSAKKAVKRTAKKAAKKGTR</sequence>
<evidence type="ECO:0000313" key="2">
    <source>
        <dbReference type="EMBL" id="MFC6647248.1"/>
    </source>
</evidence>
<keyword evidence="3" id="KW-1185">Reference proteome</keyword>
<dbReference type="Proteomes" id="UP001596391">
    <property type="component" value="Unassembled WGS sequence"/>
</dbReference>
<dbReference type="Pfam" id="PF11373">
    <property type="entry name" value="DUF3175"/>
    <property type="match status" value="1"/>
</dbReference>
<evidence type="ECO:0000313" key="3">
    <source>
        <dbReference type="Proteomes" id="UP001596391"/>
    </source>
</evidence>
<accession>A0ABW1ZEF2</accession>
<feature type="compositionally biased region" description="Basic residues" evidence="1">
    <location>
        <begin position="118"/>
        <end position="151"/>
    </location>
</feature>
<feature type="region of interest" description="Disordered" evidence="1">
    <location>
        <begin position="1"/>
        <end position="78"/>
    </location>
</feature>
<dbReference type="EMBL" id="JBHSWI010000001">
    <property type="protein sequence ID" value="MFC6647248.1"/>
    <property type="molecule type" value="Genomic_DNA"/>
</dbReference>
<gene>
    <name evidence="2" type="ORF">ACFQBQ_17060</name>
</gene>
<organism evidence="2 3">
    <name type="scientific">Granulicella cerasi</name>
    <dbReference type="NCBI Taxonomy" id="741063"/>
    <lineage>
        <taxon>Bacteria</taxon>
        <taxon>Pseudomonadati</taxon>
        <taxon>Acidobacteriota</taxon>
        <taxon>Terriglobia</taxon>
        <taxon>Terriglobales</taxon>
        <taxon>Acidobacteriaceae</taxon>
        <taxon>Granulicella</taxon>
    </lineage>
</organism>
<dbReference type="InterPro" id="IPR021513">
    <property type="entry name" value="Phage_RSL1_Orf186"/>
</dbReference>
<reference evidence="3" key="1">
    <citation type="journal article" date="2019" name="Int. J. Syst. Evol. Microbiol.">
        <title>The Global Catalogue of Microorganisms (GCM) 10K type strain sequencing project: providing services to taxonomists for standard genome sequencing and annotation.</title>
        <authorList>
            <consortium name="The Broad Institute Genomics Platform"/>
            <consortium name="The Broad Institute Genome Sequencing Center for Infectious Disease"/>
            <person name="Wu L."/>
            <person name="Ma J."/>
        </authorList>
    </citation>
    <scope>NUCLEOTIDE SEQUENCE [LARGE SCALE GENOMIC DNA]</scope>
    <source>
        <strain evidence="3">CGMCC 1.16026</strain>
    </source>
</reference>
<evidence type="ECO:0000256" key="1">
    <source>
        <dbReference type="SAM" id="MobiDB-lite"/>
    </source>
</evidence>
<protein>
    <submittedName>
        <fullName evidence="2">DUF3175 domain-containing protein</fullName>
    </submittedName>
</protein>
<proteinExistence type="predicted"/>
<feature type="region of interest" description="Disordered" evidence="1">
    <location>
        <begin position="109"/>
        <end position="151"/>
    </location>
</feature>